<dbReference type="EMBL" id="BJYY01000010">
    <property type="protein sequence ID" value="GEO33539.1"/>
    <property type="molecule type" value="Genomic_DNA"/>
</dbReference>
<comment type="caution">
    <text evidence="2">The sequence shown here is derived from an EMBL/GenBank/DDBJ whole genome shotgun (WGS) entry which is preliminary data.</text>
</comment>
<name>A0A512DAP1_9CELL</name>
<feature type="transmembrane region" description="Helical" evidence="1">
    <location>
        <begin position="105"/>
        <end position="125"/>
    </location>
</feature>
<organism evidence="2 3">
    <name type="scientific">Cellulomonas aerilata</name>
    <dbReference type="NCBI Taxonomy" id="515326"/>
    <lineage>
        <taxon>Bacteria</taxon>
        <taxon>Bacillati</taxon>
        <taxon>Actinomycetota</taxon>
        <taxon>Actinomycetes</taxon>
        <taxon>Micrococcales</taxon>
        <taxon>Cellulomonadaceae</taxon>
        <taxon>Cellulomonas</taxon>
    </lineage>
</organism>
<keyword evidence="1" id="KW-0472">Membrane</keyword>
<protein>
    <submittedName>
        <fullName evidence="2">Uncharacterized protein</fullName>
    </submittedName>
</protein>
<keyword evidence="3" id="KW-1185">Reference proteome</keyword>
<dbReference type="Proteomes" id="UP000321181">
    <property type="component" value="Unassembled WGS sequence"/>
</dbReference>
<keyword evidence="1" id="KW-0812">Transmembrane</keyword>
<gene>
    <name evidence="2" type="ORF">CAE01nite_12640</name>
</gene>
<feature type="transmembrane region" description="Helical" evidence="1">
    <location>
        <begin position="57"/>
        <end position="80"/>
    </location>
</feature>
<evidence type="ECO:0000256" key="1">
    <source>
        <dbReference type="SAM" id="Phobius"/>
    </source>
</evidence>
<evidence type="ECO:0000313" key="3">
    <source>
        <dbReference type="Proteomes" id="UP000321181"/>
    </source>
</evidence>
<proteinExistence type="predicted"/>
<dbReference type="AlphaFoldDB" id="A0A512DAP1"/>
<accession>A0A512DAP1</accession>
<evidence type="ECO:0000313" key="2">
    <source>
        <dbReference type="EMBL" id="GEO33539.1"/>
    </source>
</evidence>
<reference evidence="2 3" key="1">
    <citation type="submission" date="2019-07" db="EMBL/GenBank/DDBJ databases">
        <title>Whole genome shotgun sequence of Cellulomonas aerilata NBRC 106308.</title>
        <authorList>
            <person name="Hosoyama A."/>
            <person name="Uohara A."/>
            <person name="Ohji S."/>
            <person name="Ichikawa N."/>
        </authorList>
    </citation>
    <scope>NUCLEOTIDE SEQUENCE [LARGE SCALE GENOMIC DNA]</scope>
    <source>
        <strain evidence="2 3">NBRC 106308</strain>
    </source>
</reference>
<keyword evidence="1" id="KW-1133">Transmembrane helix</keyword>
<sequence>MTRRVTGREAVGAGSWGVVLVATTQAPAGRSRRSDASGLGCLYRQDMQSVTGGGRPWAGAAVVRALTVAAGLLSAFAWGLREVVEEARSYATVHGFPADTSRDEATTVVLLALAGGLLLIAAAVGRPRGASPMRRHG</sequence>